<organism evidence="4 5">
    <name type="scientific">Galendromus occidentalis</name>
    <name type="common">western predatory mite</name>
    <dbReference type="NCBI Taxonomy" id="34638"/>
    <lineage>
        <taxon>Eukaryota</taxon>
        <taxon>Metazoa</taxon>
        <taxon>Ecdysozoa</taxon>
        <taxon>Arthropoda</taxon>
        <taxon>Chelicerata</taxon>
        <taxon>Arachnida</taxon>
        <taxon>Acari</taxon>
        <taxon>Parasitiformes</taxon>
        <taxon>Mesostigmata</taxon>
        <taxon>Gamasina</taxon>
        <taxon>Phytoseioidea</taxon>
        <taxon>Phytoseiidae</taxon>
        <taxon>Typhlodrominae</taxon>
        <taxon>Galendromus</taxon>
    </lineage>
</organism>
<evidence type="ECO:0000256" key="2">
    <source>
        <dbReference type="SAM" id="MobiDB-lite"/>
    </source>
</evidence>
<sequence length="622" mass="70981">MWFTTIEAQFSIRKISEDQTKFESALTALDSDTQERVADFFDDLPAPGSQYAQFKARVLDSFKVDQHQRLANLVALTIGDDTPTRLLDGMLALYQPDINAERNPLFRFHFLQKLPSNVREQLMAQDHLELRDLAKLADKIVAQRHLPTACTVQEEDEIDAVRRMIPPKKFHRGPFAQKDLRACRFHVRFGDKARNCLKPRELITSEPEKRVFGMPNEEIKMLSANASAPSSFEKLSGADNYMNWRFAMEAHLFNTELWEYVDRSKIDARQEKERVPRGLYREVALLEELTSIRYSDCPSMEENLNRKVTAAQRLRAIDSNLKDRLLAGLILMKLPEEFTPLIQSISGCDQDISTEFVKERLLAEAARQNLQKQENALSSNQFRTSHRHPPQRDSRPNVRTPRKKFRGRCNRCGRIGHMAKHCDNSGAQGRIAEVLQPDERVERVLKCSPASPTEWIVDSGATSHMTGQRTLFLSLSEEVLDRSVATANDEMLRCEGIGDVQITCVFDDGECPVRLRDALYVPGLTVNLISVKQLTAKGFSVTFDKSGRCEMRNFSGHRNSYERTELDTRQPSPSHRSRTGRPRWSTGSSSRKPDHCLQTPIWSRSIGLRHSTRPANSKMLAP</sequence>
<evidence type="ECO:0000313" key="4">
    <source>
        <dbReference type="Proteomes" id="UP000694867"/>
    </source>
</evidence>
<feature type="domain" description="CCHC-type" evidence="3">
    <location>
        <begin position="408"/>
        <end position="422"/>
    </location>
</feature>
<dbReference type="PANTHER" id="PTHR33327">
    <property type="entry name" value="ENDONUCLEASE"/>
    <property type="match status" value="1"/>
</dbReference>
<reference evidence="5" key="1">
    <citation type="submission" date="2025-08" db="UniProtKB">
        <authorList>
            <consortium name="RefSeq"/>
        </authorList>
    </citation>
    <scope>IDENTIFICATION</scope>
</reference>
<evidence type="ECO:0000256" key="1">
    <source>
        <dbReference type="PROSITE-ProRule" id="PRU00047"/>
    </source>
</evidence>
<gene>
    <name evidence="5" type="primary">LOC114828096</name>
</gene>
<accession>A0AAJ7WI09</accession>
<proteinExistence type="predicted"/>
<dbReference type="Pfam" id="PF14223">
    <property type="entry name" value="Retrotran_gag_2"/>
    <property type="match status" value="1"/>
</dbReference>
<feature type="region of interest" description="Disordered" evidence="2">
    <location>
        <begin position="560"/>
        <end position="597"/>
    </location>
</feature>
<protein>
    <submittedName>
        <fullName evidence="5">Uncharacterized protein LOC114828096</fullName>
    </submittedName>
</protein>
<dbReference type="InterPro" id="IPR055469">
    <property type="entry name" value="DUF7041"/>
</dbReference>
<dbReference type="InterPro" id="IPR054722">
    <property type="entry name" value="PolX-like_BBD"/>
</dbReference>
<dbReference type="Proteomes" id="UP000694867">
    <property type="component" value="Unplaced"/>
</dbReference>
<dbReference type="AlphaFoldDB" id="A0AAJ7WI09"/>
<keyword evidence="4" id="KW-1185">Reference proteome</keyword>
<evidence type="ECO:0000259" key="3">
    <source>
        <dbReference type="PROSITE" id="PS50158"/>
    </source>
</evidence>
<feature type="compositionally biased region" description="Polar residues" evidence="2">
    <location>
        <begin position="372"/>
        <end position="383"/>
    </location>
</feature>
<dbReference type="GeneID" id="114828096"/>
<keyword evidence="1" id="KW-0863">Zinc-finger</keyword>
<dbReference type="KEGG" id="goe:114828096"/>
<keyword evidence="1" id="KW-0862">Zinc</keyword>
<feature type="region of interest" description="Disordered" evidence="2">
    <location>
        <begin position="372"/>
        <end position="405"/>
    </location>
</feature>
<dbReference type="GO" id="GO:0003676">
    <property type="term" value="F:nucleic acid binding"/>
    <property type="evidence" value="ECO:0007669"/>
    <property type="project" value="InterPro"/>
</dbReference>
<dbReference type="GO" id="GO:0008270">
    <property type="term" value="F:zinc ion binding"/>
    <property type="evidence" value="ECO:0007669"/>
    <property type="project" value="UniProtKB-KW"/>
</dbReference>
<dbReference type="PANTHER" id="PTHR33327:SF3">
    <property type="entry name" value="RNA-DIRECTED DNA POLYMERASE"/>
    <property type="match status" value="1"/>
</dbReference>
<dbReference type="PROSITE" id="PS50158">
    <property type="entry name" value="ZF_CCHC"/>
    <property type="match status" value="1"/>
</dbReference>
<name>A0AAJ7WI09_9ACAR</name>
<dbReference type="InterPro" id="IPR001878">
    <property type="entry name" value="Znf_CCHC"/>
</dbReference>
<dbReference type="Pfam" id="PF23055">
    <property type="entry name" value="DUF7041"/>
    <property type="match status" value="1"/>
</dbReference>
<keyword evidence="1" id="KW-0479">Metal-binding</keyword>
<dbReference type="RefSeq" id="XP_028966723.1">
    <property type="nucleotide sequence ID" value="XM_029110890.1"/>
</dbReference>
<dbReference type="Pfam" id="PF22936">
    <property type="entry name" value="Pol_BBD"/>
    <property type="match status" value="1"/>
</dbReference>
<evidence type="ECO:0000313" key="5">
    <source>
        <dbReference type="RefSeq" id="XP_028966723.1"/>
    </source>
</evidence>